<dbReference type="InterPro" id="IPR025944">
    <property type="entry name" value="Sigma_54_int_dom_CS"/>
</dbReference>
<dbReference type="SUPFAM" id="SSF46689">
    <property type="entry name" value="Homeodomain-like"/>
    <property type="match status" value="1"/>
</dbReference>
<dbReference type="AlphaFoldDB" id="A0A3M8BV03"/>
<dbReference type="InterPro" id="IPR000014">
    <property type="entry name" value="PAS"/>
</dbReference>
<evidence type="ECO:0000256" key="6">
    <source>
        <dbReference type="ARBA" id="ARBA00029500"/>
    </source>
</evidence>
<dbReference type="SMART" id="SM00382">
    <property type="entry name" value="AAA"/>
    <property type="match status" value="1"/>
</dbReference>
<dbReference type="OrthoDB" id="9771372at2"/>
<keyword evidence="5" id="KW-0804">Transcription</keyword>
<organism evidence="11 12">
    <name type="scientific">Brevibacillus invocatus</name>
    <dbReference type="NCBI Taxonomy" id="173959"/>
    <lineage>
        <taxon>Bacteria</taxon>
        <taxon>Bacillati</taxon>
        <taxon>Bacillota</taxon>
        <taxon>Bacilli</taxon>
        <taxon>Bacillales</taxon>
        <taxon>Paenibacillaceae</taxon>
        <taxon>Brevibacillus</taxon>
    </lineage>
</organism>
<dbReference type="CDD" id="cd00009">
    <property type="entry name" value="AAA"/>
    <property type="match status" value="1"/>
</dbReference>
<feature type="coiled-coil region" evidence="7">
    <location>
        <begin position="362"/>
        <end position="389"/>
    </location>
</feature>
<dbReference type="PROSITE" id="PS50112">
    <property type="entry name" value="PAS"/>
    <property type="match status" value="1"/>
</dbReference>
<evidence type="ECO:0000256" key="3">
    <source>
        <dbReference type="ARBA" id="ARBA00022840"/>
    </source>
</evidence>
<evidence type="ECO:0000256" key="4">
    <source>
        <dbReference type="ARBA" id="ARBA00023015"/>
    </source>
</evidence>
<dbReference type="PANTHER" id="PTHR32071">
    <property type="entry name" value="TRANSCRIPTIONAL REGULATORY PROTEIN"/>
    <property type="match status" value="1"/>
</dbReference>
<evidence type="ECO:0000256" key="7">
    <source>
        <dbReference type="SAM" id="Coils"/>
    </source>
</evidence>
<proteinExistence type="predicted"/>
<dbReference type="InterPro" id="IPR003593">
    <property type="entry name" value="AAA+_ATPase"/>
</dbReference>
<dbReference type="Proteomes" id="UP000282028">
    <property type="component" value="Unassembled WGS sequence"/>
</dbReference>
<dbReference type="SUPFAM" id="SSF52540">
    <property type="entry name" value="P-loop containing nucleoside triphosphate hydrolases"/>
    <property type="match status" value="1"/>
</dbReference>
<dbReference type="PANTHER" id="PTHR32071:SF57">
    <property type="entry name" value="C4-DICARBOXYLATE TRANSPORT TRANSCRIPTIONAL REGULATORY PROTEIN DCTD"/>
    <property type="match status" value="1"/>
</dbReference>
<dbReference type="InterPro" id="IPR027417">
    <property type="entry name" value="P-loop_NTPase"/>
</dbReference>
<dbReference type="InterPro" id="IPR009057">
    <property type="entry name" value="Homeodomain-like_sf"/>
</dbReference>
<dbReference type="InterPro" id="IPR025662">
    <property type="entry name" value="Sigma_54_int_dom_ATP-bd_1"/>
</dbReference>
<keyword evidence="3" id="KW-0067">ATP-binding</keyword>
<dbReference type="Pfam" id="PF25601">
    <property type="entry name" value="AAA_lid_14"/>
    <property type="match status" value="1"/>
</dbReference>
<accession>A0A3M8BV03</accession>
<dbReference type="GO" id="GO:0006355">
    <property type="term" value="P:regulation of DNA-templated transcription"/>
    <property type="evidence" value="ECO:0007669"/>
    <property type="project" value="InterPro"/>
</dbReference>
<dbReference type="SUPFAM" id="SSF55785">
    <property type="entry name" value="PYP-like sensor domain (PAS domain)"/>
    <property type="match status" value="2"/>
</dbReference>
<evidence type="ECO:0000256" key="2">
    <source>
        <dbReference type="ARBA" id="ARBA00022797"/>
    </source>
</evidence>
<dbReference type="Gene3D" id="1.10.8.60">
    <property type="match status" value="1"/>
</dbReference>
<dbReference type="InterPro" id="IPR058031">
    <property type="entry name" value="AAA_lid_NorR"/>
</dbReference>
<evidence type="ECO:0000313" key="11">
    <source>
        <dbReference type="EMBL" id="RNB67250.1"/>
    </source>
</evidence>
<dbReference type="Gene3D" id="3.30.450.20">
    <property type="entry name" value="PAS domain"/>
    <property type="match status" value="2"/>
</dbReference>
<feature type="domain" description="PAC" evidence="10">
    <location>
        <begin position="312"/>
        <end position="364"/>
    </location>
</feature>
<dbReference type="InterPro" id="IPR002078">
    <property type="entry name" value="Sigma_54_int"/>
</dbReference>
<dbReference type="RefSeq" id="WP_122911218.1">
    <property type="nucleotide sequence ID" value="NZ_CBCSBE010000036.1"/>
</dbReference>
<evidence type="ECO:0000256" key="1">
    <source>
        <dbReference type="ARBA" id="ARBA00022741"/>
    </source>
</evidence>
<comment type="caution">
    <text evidence="11">The sequence shown here is derived from an EMBL/GenBank/DDBJ whole genome shotgun (WGS) entry which is preliminary data.</text>
</comment>
<dbReference type="InterPro" id="IPR030828">
    <property type="entry name" value="HTH_TyrR"/>
</dbReference>
<keyword evidence="2" id="KW-0058">Aromatic hydrocarbons catabolism</keyword>
<dbReference type="InterPro" id="IPR046342">
    <property type="entry name" value="CBS_dom_sf"/>
</dbReference>
<dbReference type="Pfam" id="PF18024">
    <property type="entry name" value="HTH_50"/>
    <property type="match status" value="1"/>
</dbReference>
<feature type="domain" description="PAS" evidence="9">
    <location>
        <begin position="126"/>
        <end position="200"/>
    </location>
</feature>
<dbReference type="Pfam" id="PF00158">
    <property type="entry name" value="Sigma54_activat"/>
    <property type="match status" value="1"/>
</dbReference>
<dbReference type="EMBL" id="RHHR01000054">
    <property type="protein sequence ID" value="RNB67250.1"/>
    <property type="molecule type" value="Genomic_DNA"/>
</dbReference>
<dbReference type="PROSITE" id="PS00675">
    <property type="entry name" value="SIGMA54_INTERACT_1"/>
    <property type="match status" value="1"/>
</dbReference>
<reference evidence="11 12" key="1">
    <citation type="submission" date="2018-10" db="EMBL/GenBank/DDBJ databases">
        <title>Phylogenomics of Brevibacillus.</title>
        <authorList>
            <person name="Dunlap C."/>
        </authorList>
    </citation>
    <scope>NUCLEOTIDE SEQUENCE [LARGE SCALE GENOMIC DNA]</scope>
    <source>
        <strain evidence="11 12">JCM 12215</strain>
    </source>
</reference>
<keyword evidence="1" id="KW-0547">Nucleotide-binding</keyword>
<dbReference type="Pfam" id="PF13426">
    <property type="entry name" value="PAS_9"/>
    <property type="match status" value="2"/>
</dbReference>
<dbReference type="SMART" id="SM00091">
    <property type="entry name" value="PAS"/>
    <property type="match status" value="1"/>
</dbReference>
<evidence type="ECO:0000259" key="8">
    <source>
        <dbReference type="PROSITE" id="PS50045"/>
    </source>
</evidence>
<dbReference type="PROSITE" id="PS50113">
    <property type="entry name" value="PAC"/>
    <property type="match status" value="1"/>
</dbReference>
<dbReference type="FunFam" id="3.40.50.300:FF:000006">
    <property type="entry name" value="DNA-binding transcriptional regulator NtrC"/>
    <property type="match status" value="1"/>
</dbReference>
<protein>
    <recommendedName>
        <fullName evidence="6">HTH-type transcriptional regulatory protein TyrR</fullName>
    </recommendedName>
</protein>
<keyword evidence="12" id="KW-1185">Reference proteome</keyword>
<evidence type="ECO:0000259" key="9">
    <source>
        <dbReference type="PROSITE" id="PS50112"/>
    </source>
</evidence>
<dbReference type="PROSITE" id="PS50045">
    <property type="entry name" value="SIGMA54_INTERACT_4"/>
    <property type="match status" value="1"/>
</dbReference>
<keyword evidence="7" id="KW-0175">Coiled coil</keyword>
<dbReference type="Gene3D" id="3.40.50.300">
    <property type="entry name" value="P-loop containing nucleotide triphosphate hydrolases"/>
    <property type="match status" value="1"/>
</dbReference>
<dbReference type="Gene3D" id="1.10.10.60">
    <property type="entry name" value="Homeodomain-like"/>
    <property type="match status" value="1"/>
</dbReference>
<dbReference type="SUPFAM" id="SSF54631">
    <property type="entry name" value="CBS-domain pair"/>
    <property type="match status" value="1"/>
</dbReference>
<dbReference type="GO" id="GO:0003677">
    <property type="term" value="F:DNA binding"/>
    <property type="evidence" value="ECO:0007669"/>
    <property type="project" value="UniProtKB-KW"/>
</dbReference>
<evidence type="ECO:0000313" key="12">
    <source>
        <dbReference type="Proteomes" id="UP000282028"/>
    </source>
</evidence>
<dbReference type="InterPro" id="IPR000700">
    <property type="entry name" value="PAS-assoc_C"/>
</dbReference>
<keyword evidence="4" id="KW-0805">Transcription regulation</keyword>
<dbReference type="GO" id="GO:0005524">
    <property type="term" value="F:ATP binding"/>
    <property type="evidence" value="ECO:0007669"/>
    <property type="project" value="UniProtKB-KW"/>
</dbReference>
<dbReference type="PROSITE" id="PS00688">
    <property type="entry name" value="SIGMA54_INTERACT_3"/>
    <property type="match status" value="1"/>
</dbReference>
<gene>
    <name evidence="11" type="ORF">EDM52_22880</name>
</gene>
<dbReference type="InterPro" id="IPR035965">
    <property type="entry name" value="PAS-like_dom_sf"/>
</dbReference>
<name>A0A3M8BV03_9BACL</name>
<evidence type="ECO:0000256" key="5">
    <source>
        <dbReference type="ARBA" id="ARBA00023163"/>
    </source>
</evidence>
<evidence type="ECO:0000259" key="10">
    <source>
        <dbReference type="PROSITE" id="PS50113"/>
    </source>
</evidence>
<feature type="domain" description="Sigma-54 factor interaction" evidence="8">
    <location>
        <begin position="391"/>
        <end position="620"/>
    </location>
</feature>
<sequence length="711" mass="81704">MVSKWFVRKAHTLSFESSVNELWEIMSHWKERVVFITDAVEDKIVAYIRNTDVMPFLHDPEWEKRQVRELPFHTDLTYFQREADVLDFFKVFGEEVVLVQDQEGKPEGYLQREDILYYLLTSQSAHTDWMRSLLNSIPMGILITDPEGRIENFNAEVVRMVRVVPEKIRDTRANELLDPHIFRKVINNGEVILNQIIMTDSMAVLADFAPIRDQHAHITGAIIVLQDLPFIEKMALEMEAVKNLNTDLQGILSSIYDEILVLDEKGVLLRYSGSLIKDFWANDKEQLIGLNLMELEDEGTFFTAIVKKVMERMRKVSVTQKSSSGKNVLAVGNPIVDESGRLERIVIALRDITETVMLKEELLQAKKMSAQYKQELEHLRDQQQSAKQRQLIYASSKMEKLMNYIRKVAKSSSTVLLTGESGVGKEVFARTIYEWGARRSQPFVKVNCGAIPETLLESELFGYEKGAFTGASTSGKPGYFRMAHKGVLFLDEIAELPLGLQVKLLRVLQEREMIPLGGSEVVEVDVQIIAATNKNLERMVEEGLFREDLYYRLTVIPIVIPPLRERPEDIPLISLHFLHTFNEKYERSTQLSQDALDVLEAYSWPGNVRELQNIIERLVVTADEELIEAHHISPMLKKEKKRKFKERLTKIMPLKEATRAMEEQLISMAMDEYKTTSLAAKMLGVSQSTISRKYQEIQEKRSRGEQVGFKG</sequence>